<dbReference type="EMBL" id="RBVX01000006">
    <property type="protein sequence ID" value="RSL33690.1"/>
    <property type="molecule type" value="Genomic_DNA"/>
</dbReference>
<proteinExistence type="predicted"/>
<dbReference type="OrthoDB" id="9793254at2"/>
<dbReference type="Gene3D" id="1.20.120.520">
    <property type="entry name" value="nmb1532 protein domain like"/>
    <property type="match status" value="1"/>
</dbReference>
<feature type="domain" description="Hemerythrin-like" evidence="1">
    <location>
        <begin position="24"/>
        <end position="139"/>
    </location>
</feature>
<gene>
    <name evidence="2" type="ORF">D7Z54_08305</name>
</gene>
<dbReference type="InterPro" id="IPR012312">
    <property type="entry name" value="Hemerythrin-like"/>
</dbReference>
<evidence type="ECO:0000313" key="3">
    <source>
        <dbReference type="Proteomes" id="UP000275076"/>
    </source>
</evidence>
<evidence type="ECO:0000313" key="2">
    <source>
        <dbReference type="EMBL" id="RSL33690.1"/>
    </source>
</evidence>
<dbReference type="Proteomes" id="UP000275076">
    <property type="component" value="Unassembled WGS sequence"/>
</dbReference>
<sequence>MKGDKMGKYSTGIIRHKALQPLSHHHREALFIALHLKRAGTDKARFSLTKVLSDTKEYWEKKGKQHLRLEEEVLLPAFAKFSSIDSPEIKQMLVEHVQLRSCMNTLLLNSEVNLAYLNNTGNLLESHIRKEERLIFPFIEAAMPEEKLQEVALLLHEK</sequence>
<keyword evidence="3" id="KW-1185">Reference proteome</keyword>
<comment type="caution">
    <text evidence="2">The sequence shown here is derived from an EMBL/GenBank/DDBJ whole genome shotgun (WGS) entry which is preliminary data.</text>
</comment>
<protein>
    <submittedName>
        <fullName evidence="2">Hemerythrin domain-containing protein</fullName>
    </submittedName>
</protein>
<dbReference type="AlphaFoldDB" id="A0A428N5C8"/>
<organism evidence="2 3">
    <name type="scientific">Salibacterium salarium</name>
    <dbReference type="NCBI Taxonomy" id="284579"/>
    <lineage>
        <taxon>Bacteria</taxon>
        <taxon>Bacillati</taxon>
        <taxon>Bacillota</taxon>
        <taxon>Bacilli</taxon>
        <taxon>Bacillales</taxon>
        <taxon>Bacillaceae</taxon>
    </lineage>
</organism>
<dbReference type="Pfam" id="PF01814">
    <property type="entry name" value="Hemerythrin"/>
    <property type="match status" value="1"/>
</dbReference>
<evidence type="ECO:0000259" key="1">
    <source>
        <dbReference type="Pfam" id="PF01814"/>
    </source>
</evidence>
<accession>A0A428N5C8</accession>
<name>A0A428N5C8_9BACI</name>
<reference evidence="2 3" key="1">
    <citation type="submission" date="2018-10" db="EMBL/GenBank/DDBJ databases">
        <title>Draft genome sequence of Bacillus salarius IM0101, isolated from a hypersaline soil in Inner Mongolia, China.</title>
        <authorList>
            <person name="Yamprayoonswat W."/>
            <person name="Boonvisut S."/>
            <person name="Jumpathong W."/>
            <person name="Sittihan S."/>
            <person name="Ruangsuj P."/>
            <person name="Wanthongcharoen S."/>
            <person name="Thongpramul N."/>
            <person name="Pimmason S."/>
            <person name="Yu B."/>
            <person name="Yasawong M."/>
        </authorList>
    </citation>
    <scope>NUCLEOTIDE SEQUENCE [LARGE SCALE GENOMIC DNA]</scope>
    <source>
        <strain evidence="2 3">IM0101</strain>
    </source>
</reference>